<sequence>MANWKIERLDRSHNRASFSCGKPPLDEFIRRLVSQYEKRNLGRTYVAVQPGEKRISGYYTLASSSIAFRNLPEAMARKIPKHPVPVILIARLAVDQHTQGQRLGETLLADALERCLGLADEIGIHAVEVDAIDQQARGFYEKYGFVPLPDRALHLFLPVATIRDSIKPDA</sequence>
<gene>
    <name evidence="7" type="ordered locus">Sinac_7159</name>
</gene>
<keyword evidence="3 7" id="KW-0808">Transferase</keyword>
<evidence type="ECO:0000313" key="8">
    <source>
        <dbReference type="Proteomes" id="UP000010798"/>
    </source>
</evidence>
<dbReference type="PANTHER" id="PTHR36449">
    <property type="entry name" value="ACETYLTRANSFERASE-RELATED"/>
    <property type="match status" value="1"/>
</dbReference>
<protein>
    <submittedName>
        <fullName evidence="7">Acetyltransferase</fullName>
    </submittedName>
</protein>
<keyword evidence="1" id="KW-0678">Repressor</keyword>
<dbReference type="InterPro" id="IPR016181">
    <property type="entry name" value="Acyl_CoA_acyltransferase"/>
</dbReference>
<accession>L0DQK8</accession>
<name>L0DQK8_SINAD</name>
<organism evidence="7 8">
    <name type="scientific">Singulisphaera acidiphila (strain ATCC BAA-1392 / DSM 18658 / VKM B-2454 / MOB10)</name>
    <dbReference type="NCBI Taxonomy" id="886293"/>
    <lineage>
        <taxon>Bacteria</taxon>
        <taxon>Pseudomonadati</taxon>
        <taxon>Planctomycetota</taxon>
        <taxon>Planctomycetia</taxon>
        <taxon>Isosphaerales</taxon>
        <taxon>Isosphaeraceae</taxon>
        <taxon>Singulisphaera</taxon>
    </lineage>
</organism>
<keyword evidence="4" id="KW-0012">Acyltransferase</keyword>
<dbReference type="Proteomes" id="UP000010798">
    <property type="component" value="Chromosome"/>
</dbReference>
<keyword evidence="2" id="KW-1277">Toxin-antitoxin system</keyword>
<dbReference type="OrthoDB" id="9799147at2"/>
<evidence type="ECO:0000256" key="4">
    <source>
        <dbReference type="ARBA" id="ARBA00023315"/>
    </source>
</evidence>
<dbReference type="KEGG" id="saci:Sinac_7159"/>
<dbReference type="RefSeq" id="WP_015250281.1">
    <property type="nucleotide sequence ID" value="NC_019892.1"/>
</dbReference>
<dbReference type="HOGENOM" id="CLU_101288_3_1_0"/>
<dbReference type="Pfam" id="PF13673">
    <property type="entry name" value="Acetyltransf_10"/>
    <property type="match status" value="1"/>
</dbReference>
<evidence type="ECO:0000256" key="5">
    <source>
        <dbReference type="ARBA" id="ARBA00049880"/>
    </source>
</evidence>
<evidence type="ECO:0000259" key="6">
    <source>
        <dbReference type="PROSITE" id="PS51186"/>
    </source>
</evidence>
<evidence type="ECO:0000256" key="3">
    <source>
        <dbReference type="ARBA" id="ARBA00022679"/>
    </source>
</evidence>
<reference evidence="7 8" key="1">
    <citation type="submission" date="2012-02" db="EMBL/GenBank/DDBJ databases">
        <title>Complete sequence of chromosome of Singulisphaera acidiphila DSM 18658.</title>
        <authorList>
            <consortium name="US DOE Joint Genome Institute (JGI-PGF)"/>
            <person name="Lucas S."/>
            <person name="Copeland A."/>
            <person name="Lapidus A."/>
            <person name="Glavina del Rio T."/>
            <person name="Dalin E."/>
            <person name="Tice H."/>
            <person name="Bruce D."/>
            <person name="Goodwin L."/>
            <person name="Pitluck S."/>
            <person name="Peters L."/>
            <person name="Ovchinnikova G."/>
            <person name="Chertkov O."/>
            <person name="Kyrpides N."/>
            <person name="Mavromatis K."/>
            <person name="Ivanova N."/>
            <person name="Brettin T."/>
            <person name="Detter J.C."/>
            <person name="Han C."/>
            <person name="Larimer F."/>
            <person name="Land M."/>
            <person name="Hauser L."/>
            <person name="Markowitz V."/>
            <person name="Cheng J.-F."/>
            <person name="Hugenholtz P."/>
            <person name="Woyke T."/>
            <person name="Wu D."/>
            <person name="Tindall B."/>
            <person name="Pomrenke H."/>
            <person name="Brambilla E."/>
            <person name="Klenk H.-P."/>
            <person name="Eisen J.A."/>
        </authorList>
    </citation>
    <scope>NUCLEOTIDE SEQUENCE [LARGE SCALE GENOMIC DNA]</scope>
    <source>
        <strain evidence="8">ATCC BAA-1392 / DSM 18658 / VKM B-2454 / MOB10</strain>
    </source>
</reference>
<evidence type="ECO:0000313" key="7">
    <source>
        <dbReference type="EMBL" id="AGA31210.1"/>
    </source>
</evidence>
<evidence type="ECO:0000256" key="2">
    <source>
        <dbReference type="ARBA" id="ARBA00022649"/>
    </source>
</evidence>
<feature type="domain" description="N-acetyltransferase" evidence="6">
    <location>
        <begin position="1"/>
        <end position="169"/>
    </location>
</feature>
<keyword evidence="8" id="KW-1185">Reference proteome</keyword>
<dbReference type="EMBL" id="CP003364">
    <property type="protein sequence ID" value="AGA31210.1"/>
    <property type="molecule type" value="Genomic_DNA"/>
</dbReference>
<dbReference type="eggNOG" id="COG0456">
    <property type="taxonomic scope" value="Bacteria"/>
</dbReference>
<dbReference type="STRING" id="886293.Sinac_7159"/>
<dbReference type="PANTHER" id="PTHR36449:SF1">
    <property type="entry name" value="ACETYLTRANSFERASE"/>
    <property type="match status" value="1"/>
</dbReference>
<comment type="catalytic activity">
    <reaction evidence="5">
        <text>glycyl-tRNA(Gly) + acetyl-CoA = N-acetylglycyl-tRNA(Gly) + CoA + H(+)</text>
        <dbReference type="Rhea" id="RHEA:81867"/>
        <dbReference type="Rhea" id="RHEA-COMP:9683"/>
        <dbReference type="Rhea" id="RHEA-COMP:19766"/>
        <dbReference type="ChEBI" id="CHEBI:15378"/>
        <dbReference type="ChEBI" id="CHEBI:57287"/>
        <dbReference type="ChEBI" id="CHEBI:57288"/>
        <dbReference type="ChEBI" id="CHEBI:78522"/>
        <dbReference type="ChEBI" id="CHEBI:232036"/>
    </reaction>
</comment>
<proteinExistence type="predicted"/>
<dbReference type="PROSITE" id="PS51186">
    <property type="entry name" value="GNAT"/>
    <property type="match status" value="1"/>
</dbReference>
<dbReference type="GO" id="GO:0016747">
    <property type="term" value="F:acyltransferase activity, transferring groups other than amino-acyl groups"/>
    <property type="evidence" value="ECO:0007669"/>
    <property type="project" value="InterPro"/>
</dbReference>
<dbReference type="SUPFAM" id="SSF55729">
    <property type="entry name" value="Acyl-CoA N-acyltransferases (Nat)"/>
    <property type="match status" value="1"/>
</dbReference>
<dbReference type="InterPro" id="IPR000182">
    <property type="entry name" value="GNAT_dom"/>
</dbReference>
<dbReference type="Gene3D" id="3.40.630.30">
    <property type="match status" value="1"/>
</dbReference>
<dbReference type="AlphaFoldDB" id="L0DQK8"/>
<evidence type="ECO:0000256" key="1">
    <source>
        <dbReference type="ARBA" id="ARBA00022491"/>
    </source>
</evidence>